<dbReference type="KEGG" id="dov:DSCO28_01930"/>
<proteinExistence type="predicted"/>
<reference evidence="1 2" key="1">
    <citation type="submission" date="2019-11" db="EMBL/GenBank/DDBJ databases">
        <title>Comparative genomics of hydrocarbon-degrading Desulfosarcina strains.</title>
        <authorList>
            <person name="Watanabe M."/>
            <person name="Kojima H."/>
            <person name="Fukui M."/>
        </authorList>
    </citation>
    <scope>NUCLEOTIDE SEQUENCE [LARGE SCALE GENOMIC DNA]</scope>
    <source>
        <strain evidence="1 2">28bB2T</strain>
    </source>
</reference>
<dbReference type="AlphaFoldDB" id="A0A5K7ZI53"/>
<organism evidence="1 2">
    <name type="scientific">Desulfosarcina ovata subsp. sediminis</name>
    <dbReference type="NCBI Taxonomy" id="885957"/>
    <lineage>
        <taxon>Bacteria</taxon>
        <taxon>Pseudomonadati</taxon>
        <taxon>Thermodesulfobacteriota</taxon>
        <taxon>Desulfobacteria</taxon>
        <taxon>Desulfobacterales</taxon>
        <taxon>Desulfosarcinaceae</taxon>
        <taxon>Desulfosarcina</taxon>
    </lineage>
</organism>
<sequence>MKVIPTKLIDSEGYTLSLSLEKVYEVLGIEADHYRILTDSDSRPYGNDPVLYEPNCFKIIDPTEPEFWVCEVGDEGERYCYPPEWNSAGFFEDYHDGIHEVRKIFWDLLKSYYPETWKENGKANQ</sequence>
<dbReference type="Proteomes" id="UP000425960">
    <property type="component" value="Chromosome"/>
</dbReference>
<evidence type="ECO:0000313" key="1">
    <source>
        <dbReference type="EMBL" id="BBO79627.1"/>
    </source>
</evidence>
<dbReference type="EMBL" id="AP021876">
    <property type="protein sequence ID" value="BBO79627.1"/>
    <property type="molecule type" value="Genomic_DNA"/>
</dbReference>
<name>A0A5K7ZI53_9BACT</name>
<evidence type="ECO:0000313" key="2">
    <source>
        <dbReference type="Proteomes" id="UP000425960"/>
    </source>
</evidence>
<protein>
    <submittedName>
        <fullName evidence="1">Uncharacterized protein</fullName>
    </submittedName>
</protein>
<dbReference type="RefSeq" id="WP_155320769.1">
    <property type="nucleotide sequence ID" value="NZ_AP021876.1"/>
</dbReference>
<gene>
    <name evidence="1" type="ORF">DSCO28_01930</name>
</gene>
<accession>A0A5K7ZI53</accession>